<reference evidence="4 5" key="1">
    <citation type="submission" date="2023-08" db="EMBL/GenBank/DDBJ databases">
        <authorList>
            <person name="Park J.-S."/>
        </authorList>
    </citation>
    <scope>NUCLEOTIDE SEQUENCE [LARGE SCALE GENOMIC DNA]</scope>
    <source>
        <strain evidence="4 5">2205SS18-9</strain>
    </source>
</reference>
<gene>
    <name evidence="4" type="ORF">Q5Y73_07385</name>
</gene>
<evidence type="ECO:0000256" key="1">
    <source>
        <dbReference type="ARBA" id="ARBA00023125"/>
    </source>
</evidence>
<feature type="domain" description="Solute-binding protein family 5" evidence="2">
    <location>
        <begin position="171"/>
        <end position="493"/>
    </location>
</feature>
<dbReference type="Gene3D" id="3.10.105.10">
    <property type="entry name" value="Dipeptide-binding Protein, Domain 3"/>
    <property type="match status" value="1"/>
</dbReference>
<keyword evidence="1" id="KW-0238">DNA-binding</keyword>
<dbReference type="Proteomes" id="UP001231941">
    <property type="component" value="Unassembled WGS sequence"/>
</dbReference>
<evidence type="ECO:0000259" key="3">
    <source>
        <dbReference type="Pfam" id="PF12793"/>
    </source>
</evidence>
<dbReference type="InterPro" id="IPR000914">
    <property type="entry name" value="SBP_5_dom"/>
</dbReference>
<protein>
    <submittedName>
        <fullName evidence="4">ABC transporter substrate-binding protein</fullName>
    </submittedName>
</protein>
<evidence type="ECO:0000313" key="5">
    <source>
        <dbReference type="Proteomes" id="UP001231941"/>
    </source>
</evidence>
<dbReference type="InterPro" id="IPR025370">
    <property type="entry name" value="SgrR_HTH_N"/>
</dbReference>
<dbReference type="InterPro" id="IPR039424">
    <property type="entry name" value="SBP_5"/>
</dbReference>
<feature type="domain" description="Transcriptional regulator SgrR N-terminal HTH" evidence="3">
    <location>
        <begin position="13"/>
        <end position="103"/>
    </location>
</feature>
<accession>A0ABT9IX48</accession>
<dbReference type="RefSeq" id="WP_305991217.1">
    <property type="nucleotide sequence ID" value="NZ_JAVAMP010000002.1"/>
</dbReference>
<dbReference type="PANTHER" id="PTHR30290">
    <property type="entry name" value="PERIPLASMIC BINDING COMPONENT OF ABC TRANSPORTER"/>
    <property type="match status" value="1"/>
</dbReference>
<comment type="caution">
    <text evidence="4">The sequence shown here is derived from an EMBL/GenBank/DDBJ whole genome shotgun (WGS) entry which is preliminary data.</text>
</comment>
<name>A0ABT9IX48_9BACL</name>
<sequence>MKELSYFQMRAYLYPNEVEESVEFKLNELETLWHCNKKNVKQKIKKYEEEGRFIYIPGRGRGNSSRIHFKNSLHQDVHNTVITYINNGQLEHVFQLLELNIPKTSFEIVFKEIQKRFGLDSSQISDDVLRTIVIRSIKTLDPINATFDFESYLIKQLGSTLVTYDQKTDSVQPHIAHHWKVDIEYKTWTFHLRKGVLFHHQKALTSDDVLYTFERFQKTSSYSSWLIKDIEEIECLSPYIVQIKLNQPNPYFIRYLSTTYLSILSRDEGFQENKWIGTGPFQLKERTNSKIVLKAFDHYFLERPILDEIEFYLVPRKTKHVMDIKLKNKETADSVLQKKLTVGYDFLAFNFQKPSIVHHPSFRAALFHLFDIKKMWNDLGRNQMVEASSYFPWNSNPQQRNRSLVIGLIKDSGYQGEPLTLFYKNAVDEKERADWLRREAASVGIKIRNQGRFIEEILYSSELDQKPDLILCGEVASLDYHISFIDSFYNKANIIHRFLGKENIKFIGKYLDKMRVEQNYKKREYWINKIETYIRKNHLLLFQIHPIRKIIMHPKIQNIRYGGFGFDEFQKSWIDEQT</sequence>
<proteinExistence type="predicted"/>
<organism evidence="4 5">
    <name type="scientific">Chengkuizengella axinellae</name>
    <dbReference type="NCBI Taxonomy" id="3064388"/>
    <lineage>
        <taxon>Bacteria</taxon>
        <taxon>Bacillati</taxon>
        <taxon>Bacillota</taxon>
        <taxon>Bacilli</taxon>
        <taxon>Bacillales</taxon>
        <taxon>Paenibacillaceae</taxon>
        <taxon>Chengkuizengella</taxon>
    </lineage>
</organism>
<evidence type="ECO:0000259" key="2">
    <source>
        <dbReference type="Pfam" id="PF00496"/>
    </source>
</evidence>
<dbReference type="Pfam" id="PF12793">
    <property type="entry name" value="SgrR_N"/>
    <property type="match status" value="1"/>
</dbReference>
<dbReference type="Pfam" id="PF00496">
    <property type="entry name" value="SBP_bac_5"/>
    <property type="match status" value="1"/>
</dbReference>
<dbReference type="EMBL" id="JAVAMP010000002">
    <property type="protein sequence ID" value="MDP5273922.1"/>
    <property type="molecule type" value="Genomic_DNA"/>
</dbReference>
<dbReference type="Gene3D" id="3.40.190.10">
    <property type="entry name" value="Periplasmic binding protein-like II"/>
    <property type="match status" value="1"/>
</dbReference>
<keyword evidence="5" id="KW-1185">Reference proteome</keyword>
<evidence type="ECO:0000313" key="4">
    <source>
        <dbReference type="EMBL" id="MDP5273922.1"/>
    </source>
</evidence>
<dbReference type="SUPFAM" id="SSF53850">
    <property type="entry name" value="Periplasmic binding protein-like II"/>
    <property type="match status" value="1"/>
</dbReference>
<dbReference type="PANTHER" id="PTHR30290:SF72">
    <property type="entry name" value="HTH-TYPE TRANSCRIPTIONAL REGULATOR SGRR"/>
    <property type="match status" value="1"/>
</dbReference>